<accession>A0A9P9IGR1</accession>
<evidence type="ECO:0000313" key="4">
    <source>
        <dbReference type="Proteomes" id="UP000700596"/>
    </source>
</evidence>
<evidence type="ECO:0000256" key="1">
    <source>
        <dbReference type="SAM" id="MobiDB-lite"/>
    </source>
</evidence>
<gene>
    <name evidence="3" type="ORF">B0J11DRAFT_83403</name>
</gene>
<feature type="region of interest" description="Disordered" evidence="1">
    <location>
        <begin position="189"/>
        <end position="210"/>
    </location>
</feature>
<keyword evidence="2" id="KW-0472">Membrane</keyword>
<keyword evidence="4" id="KW-1185">Reference proteome</keyword>
<reference evidence="3" key="1">
    <citation type="journal article" date="2021" name="Nat. Commun.">
        <title>Genetic determinants of endophytism in the Arabidopsis root mycobiome.</title>
        <authorList>
            <person name="Mesny F."/>
            <person name="Miyauchi S."/>
            <person name="Thiergart T."/>
            <person name="Pickel B."/>
            <person name="Atanasova L."/>
            <person name="Karlsson M."/>
            <person name="Huettel B."/>
            <person name="Barry K.W."/>
            <person name="Haridas S."/>
            <person name="Chen C."/>
            <person name="Bauer D."/>
            <person name="Andreopoulos W."/>
            <person name="Pangilinan J."/>
            <person name="LaButti K."/>
            <person name="Riley R."/>
            <person name="Lipzen A."/>
            <person name="Clum A."/>
            <person name="Drula E."/>
            <person name="Henrissat B."/>
            <person name="Kohler A."/>
            <person name="Grigoriev I.V."/>
            <person name="Martin F.M."/>
            <person name="Hacquard S."/>
        </authorList>
    </citation>
    <scope>NUCLEOTIDE SEQUENCE</scope>
    <source>
        <strain evidence="3">MPI-CAGE-CH-0243</strain>
    </source>
</reference>
<keyword evidence="2" id="KW-1133">Transmembrane helix</keyword>
<sequence>MSDLHLGPLTTLFTPPSSCLNIITSVAVPGIYNAGISLFLGNLNGAYTQSPIYLSAATSCYPIPTTAINFWSNYYYSPAYCPLGWTAACTFPQSTDVAKTRTASLCCPEGFRCVNGWVHGCQRETSGVVSLVFVARSREAVLTDYGELTAVSLKGIEFVYNDGIPVAWQETDREVLEMIQRASRTTVVGGASTSSAMPSRPSGSRDVMTSSFSSASVSSEVASRVSETGGAVKEAKSEVSKMVVPIAVGVGIMVLIFAIGMVIFVSRKRKGRLMNEGDRSGLKYSRVEMNAR</sequence>
<protein>
    <submittedName>
        <fullName evidence="3">Uncharacterized protein</fullName>
    </submittedName>
</protein>
<feature type="transmembrane region" description="Helical" evidence="2">
    <location>
        <begin position="242"/>
        <end position="265"/>
    </location>
</feature>
<proteinExistence type="predicted"/>
<dbReference type="OrthoDB" id="4770059at2759"/>
<organism evidence="3 4">
    <name type="scientific">Dendryphion nanum</name>
    <dbReference type="NCBI Taxonomy" id="256645"/>
    <lineage>
        <taxon>Eukaryota</taxon>
        <taxon>Fungi</taxon>
        <taxon>Dikarya</taxon>
        <taxon>Ascomycota</taxon>
        <taxon>Pezizomycotina</taxon>
        <taxon>Dothideomycetes</taxon>
        <taxon>Pleosporomycetidae</taxon>
        <taxon>Pleosporales</taxon>
        <taxon>Torulaceae</taxon>
        <taxon>Dendryphion</taxon>
    </lineage>
</organism>
<dbReference type="AlphaFoldDB" id="A0A9P9IGR1"/>
<evidence type="ECO:0000256" key="2">
    <source>
        <dbReference type="SAM" id="Phobius"/>
    </source>
</evidence>
<dbReference type="EMBL" id="JAGMWT010000012">
    <property type="protein sequence ID" value="KAH7119044.1"/>
    <property type="molecule type" value="Genomic_DNA"/>
</dbReference>
<evidence type="ECO:0000313" key="3">
    <source>
        <dbReference type="EMBL" id="KAH7119044.1"/>
    </source>
</evidence>
<keyword evidence="2" id="KW-0812">Transmembrane</keyword>
<comment type="caution">
    <text evidence="3">The sequence shown here is derived from an EMBL/GenBank/DDBJ whole genome shotgun (WGS) entry which is preliminary data.</text>
</comment>
<dbReference type="Proteomes" id="UP000700596">
    <property type="component" value="Unassembled WGS sequence"/>
</dbReference>
<name>A0A9P9IGR1_9PLEO</name>